<keyword evidence="5" id="KW-0768">Sushi</keyword>
<dbReference type="Pfam" id="PF07699">
    <property type="entry name" value="Ephrin_rec_like"/>
    <property type="match status" value="2"/>
</dbReference>
<keyword evidence="2 6" id="KW-0732">Signal</keyword>
<dbReference type="GO" id="GO:0009986">
    <property type="term" value="C:cell surface"/>
    <property type="evidence" value="ECO:0007669"/>
    <property type="project" value="TreeGrafter"/>
</dbReference>
<evidence type="ECO:0000259" key="8">
    <source>
        <dbReference type="PROSITE" id="PS50041"/>
    </source>
</evidence>
<feature type="domain" description="Sushi" evidence="11">
    <location>
        <begin position="432"/>
        <end position="498"/>
    </location>
</feature>
<dbReference type="InterPro" id="IPR049883">
    <property type="entry name" value="NOTCH1_EGF-like"/>
</dbReference>
<evidence type="ECO:0000256" key="6">
    <source>
        <dbReference type="SAM" id="SignalP"/>
    </source>
</evidence>
<dbReference type="InterPro" id="IPR009030">
    <property type="entry name" value="Growth_fac_rcpt_cys_sf"/>
</dbReference>
<dbReference type="Pfam" id="PF02494">
    <property type="entry name" value="HYR"/>
    <property type="match status" value="1"/>
</dbReference>
<dbReference type="InterPro" id="IPR000152">
    <property type="entry name" value="EGF-type_Asp/Asn_hydroxyl_site"/>
</dbReference>
<feature type="domain" description="C-type lectin" evidence="8">
    <location>
        <begin position="1184"/>
        <end position="1298"/>
    </location>
</feature>
<dbReference type="PROSITE" id="PS50923">
    <property type="entry name" value="SUSHI"/>
    <property type="match status" value="2"/>
</dbReference>
<dbReference type="PROSITE" id="PS01286">
    <property type="entry name" value="FA58C_2"/>
    <property type="match status" value="1"/>
</dbReference>
<organism evidence="12 13">
    <name type="scientific">Pocillopora meandrina</name>
    <dbReference type="NCBI Taxonomy" id="46732"/>
    <lineage>
        <taxon>Eukaryota</taxon>
        <taxon>Metazoa</taxon>
        <taxon>Cnidaria</taxon>
        <taxon>Anthozoa</taxon>
        <taxon>Hexacorallia</taxon>
        <taxon>Scleractinia</taxon>
        <taxon>Astrocoeniina</taxon>
        <taxon>Pocilloporidae</taxon>
        <taxon>Pocillopora</taxon>
    </lineage>
</organism>
<feature type="domain" description="Ig-like" evidence="10">
    <location>
        <begin position="929"/>
        <end position="1026"/>
    </location>
</feature>
<dbReference type="PROSITE" id="PS01187">
    <property type="entry name" value="EGF_CA"/>
    <property type="match status" value="2"/>
</dbReference>
<dbReference type="SMART" id="SM00181">
    <property type="entry name" value="EGF"/>
    <property type="match status" value="5"/>
</dbReference>
<dbReference type="PROSITE" id="PS01186">
    <property type="entry name" value="EGF_2"/>
    <property type="match status" value="2"/>
</dbReference>
<feature type="domain" description="HYR" evidence="9">
    <location>
        <begin position="643"/>
        <end position="723"/>
    </location>
</feature>
<evidence type="ECO:0000259" key="9">
    <source>
        <dbReference type="PROSITE" id="PS50825"/>
    </source>
</evidence>
<feature type="signal peptide" evidence="6">
    <location>
        <begin position="1"/>
        <end position="23"/>
    </location>
</feature>
<evidence type="ECO:0000256" key="3">
    <source>
        <dbReference type="ARBA" id="ARBA00022737"/>
    </source>
</evidence>
<feature type="domain" description="F5/8 type C" evidence="7">
    <location>
        <begin position="13"/>
        <end position="152"/>
    </location>
</feature>
<dbReference type="SMART" id="SM00034">
    <property type="entry name" value="CLECT"/>
    <property type="match status" value="1"/>
</dbReference>
<dbReference type="SUPFAM" id="SSF49785">
    <property type="entry name" value="Galactose-binding domain-like"/>
    <property type="match status" value="1"/>
</dbReference>
<dbReference type="InterPro" id="IPR000436">
    <property type="entry name" value="Sushi_SCR_CCP_dom"/>
</dbReference>
<dbReference type="InterPro" id="IPR008979">
    <property type="entry name" value="Galactose-bd-like_sf"/>
</dbReference>
<feature type="domain" description="Sushi" evidence="11">
    <location>
        <begin position="499"/>
        <end position="562"/>
    </location>
</feature>
<dbReference type="InterPro" id="IPR001881">
    <property type="entry name" value="EGF-like_Ca-bd_dom"/>
</dbReference>
<evidence type="ECO:0000256" key="2">
    <source>
        <dbReference type="ARBA" id="ARBA00022729"/>
    </source>
</evidence>
<dbReference type="SMART" id="SM00032">
    <property type="entry name" value="CCP"/>
    <property type="match status" value="3"/>
</dbReference>
<comment type="caution">
    <text evidence="5">Lacks conserved residue(s) required for the propagation of feature annotation.</text>
</comment>
<dbReference type="InterPro" id="IPR011641">
    <property type="entry name" value="Tyr-kin_ephrin_A/B_rcpt-like"/>
</dbReference>
<dbReference type="PANTHER" id="PTHR24046:SF7">
    <property type="entry name" value="CUB DOMAIN-CONTAINING PROTEIN"/>
    <property type="match status" value="1"/>
</dbReference>
<dbReference type="PROSITE" id="PS50835">
    <property type="entry name" value="IG_LIKE"/>
    <property type="match status" value="1"/>
</dbReference>
<dbReference type="PROSITE" id="PS00010">
    <property type="entry name" value="ASX_HYDROXYL"/>
    <property type="match status" value="1"/>
</dbReference>
<dbReference type="Gene3D" id="2.60.120.260">
    <property type="entry name" value="Galactose-binding domain-like"/>
    <property type="match status" value="1"/>
</dbReference>
<dbReference type="GO" id="GO:0005615">
    <property type="term" value="C:extracellular space"/>
    <property type="evidence" value="ECO:0007669"/>
    <property type="project" value="TreeGrafter"/>
</dbReference>
<dbReference type="Gene3D" id="2.10.70.10">
    <property type="entry name" value="Complement Module, domain 1"/>
    <property type="match status" value="2"/>
</dbReference>
<keyword evidence="1" id="KW-0245">EGF-like domain</keyword>
<dbReference type="SMART" id="SM00179">
    <property type="entry name" value="EGF_CA"/>
    <property type="match status" value="3"/>
</dbReference>
<dbReference type="FunFam" id="2.10.25.10:FF:000240">
    <property type="entry name" value="Vitamin K-dependent protein S"/>
    <property type="match status" value="2"/>
</dbReference>
<dbReference type="InterPro" id="IPR035976">
    <property type="entry name" value="Sushi/SCR/CCP_sf"/>
</dbReference>
<dbReference type="Gene3D" id="3.10.100.10">
    <property type="entry name" value="Mannose-Binding Protein A, subunit A"/>
    <property type="match status" value="1"/>
</dbReference>
<dbReference type="PROSITE" id="PS50022">
    <property type="entry name" value="FA58C_3"/>
    <property type="match status" value="1"/>
</dbReference>
<dbReference type="InterPro" id="IPR007110">
    <property type="entry name" value="Ig-like_dom"/>
</dbReference>
<dbReference type="SUPFAM" id="SSF57535">
    <property type="entry name" value="Complement control module/SCR domain"/>
    <property type="match status" value="2"/>
</dbReference>
<dbReference type="Pfam" id="PF12662">
    <property type="entry name" value="cEGF"/>
    <property type="match status" value="1"/>
</dbReference>
<dbReference type="InterPro" id="IPR003410">
    <property type="entry name" value="HYR_dom"/>
</dbReference>
<dbReference type="SUPFAM" id="SSF56436">
    <property type="entry name" value="C-type lectin-like"/>
    <property type="match status" value="1"/>
</dbReference>
<dbReference type="PROSITE" id="PS50041">
    <property type="entry name" value="C_TYPE_LECTIN_2"/>
    <property type="match status" value="1"/>
</dbReference>
<dbReference type="InterPro" id="IPR000742">
    <property type="entry name" value="EGF"/>
</dbReference>
<dbReference type="Gene3D" id="2.60.40.10">
    <property type="entry name" value="Immunoglobulins"/>
    <property type="match status" value="1"/>
</dbReference>
<dbReference type="InterPro" id="IPR052071">
    <property type="entry name" value="SCUB_EGF-like_domain"/>
</dbReference>
<sequence>MRVYLSLLVLVVVFAGQFGRRECTKPFISTSTVTASSQLSPQYSPEHAALSSQTAWCPKQNFTDEEYLQVDFGGRKVVKKIKIAGEANPPVNETARSVTKYLIQVSADGATYEDFDAVSKPMAEMEIRTQYIRLKPLEFHKFPCMRLEIYGCKAKNPELCSENNGGCSQICEQRSKYCIFGKCYFNCHIDFLCTRWVECKCQSGYKLLANGKNCADINECETNNGNCDQICKNSKGSYQCKCRSGFLLDSDKHKCNDINECNNNNGGCNQLCRNSFGSYHCECSVGYKLSQDNHTCVDIDECAVDNGGCSYGCQNLQERYICTCPIGFELDRTRKNCRGIYFFSFINIQIQMNACWPMVAARLIATIPLEAITARVTMALSYMIHSNVETLTNACEILTIATSCQNFQGGYGCPCKSGFKHKQGDSYNCDFITCPALLESMGTSVSPKPQCLVVGGRKVNETCKFSCNNGYELPDPKKDTLTCLVTGSWDAPIINCQRITCPALPPIQNGDLLPDICPISGNSFGSSCVYSCKSGYKLTGVGTKTCQANGEWDDKTTPSCNKDYPKPWITCPTDVVATLAPNAKEHDITGLLSQPQSNVKNIQMYPDKYRSSLVFPSGLTVLTYVASNEIGETANCTTVVTIQDQQKPTITYCTENIYQAISGSEASVTWTEPSFTDNVEVVRVTSTKKPGDTFQIGSLTVLYEAFDAAGKKEGCSSVVQLTRKRCEKPSEQPDNGELVCNSIGDFLYCSIKCNSNKQLFKYSFGSSCNPSSLKWSPEEVLIDCVDSVAMPASGECPHPTIPQPSLINFNNPAKPCVKCPRGMKYDMTQKDCLACPIGYTSEQESSLNCTKCPEKKSTRKEGSKTCEDLCDKGMSSGDGFDSPDKHACYFCNVGFYQDQYGATQCKQCPNGLTTIAKGSTSLDDCGITPTVSSFGPPSMVVDVDENGRVQFECMAAGPPEPTFLVKKTKPAPDGFGGPVRIEYIRSGNAVTGVRYIILSATEHDAGLYFCTATNKFGSDTKQLTLNVQISGGSGSGNKSSDKRSRHKELQNFDLGLITKEKHSLLGRRKIKRDTKAVAIFVYIFFHSQTLKVPRVIACIGIQSLRAKKTIASHLNLLSQINGRNACAVSLTLDKVSFFDRYFHHISFCIRCLCSIKFAFLREVESHLHIHTSLYINTFTICSKYTFHDKKISWSAAEEKCREQVKGLLVSMETEKEWHFVKNLTEKRTKTSWFIGLERVNGSYIWYWLSGSIAWVNGTSAGTWRWIVGEPNNFGKEKCGEMWQNGKYHNIPCRAKNYYEDPGYICEKQVSKFMIMPKLC</sequence>
<dbReference type="Pfam" id="PF13927">
    <property type="entry name" value="Ig_3"/>
    <property type="match status" value="1"/>
</dbReference>
<dbReference type="InterPro" id="IPR036179">
    <property type="entry name" value="Ig-like_dom_sf"/>
</dbReference>
<dbReference type="GO" id="GO:0005509">
    <property type="term" value="F:calcium ion binding"/>
    <property type="evidence" value="ECO:0007669"/>
    <property type="project" value="InterPro"/>
</dbReference>
<dbReference type="InterPro" id="IPR016186">
    <property type="entry name" value="C-type_lectin-like/link_sf"/>
</dbReference>
<dbReference type="InterPro" id="IPR000421">
    <property type="entry name" value="FA58C"/>
</dbReference>
<dbReference type="CDD" id="cd00037">
    <property type="entry name" value="CLECT"/>
    <property type="match status" value="1"/>
</dbReference>
<dbReference type="CDD" id="cd00054">
    <property type="entry name" value="EGF_CA"/>
    <property type="match status" value="1"/>
</dbReference>
<keyword evidence="4" id="KW-1015">Disulfide bond</keyword>
<feature type="chain" id="PRO_5043919768" evidence="6">
    <location>
        <begin position="24"/>
        <end position="1319"/>
    </location>
</feature>
<dbReference type="Pfam" id="PF00084">
    <property type="entry name" value="Sushi"/>
    <property type="match status" value="2"/>
</dbReference>
<dbReference type="PROSITE" id="PS50825">
    <property type="entry name" value="HYR"/>
    <property type="match status" value="1"/>
</dbReference>
<dbReference type="Gene3D" id="2.10.25.10">
    <property type="entry name" value="Laminin"/>
    <property type="match status" value="4"/>
</dbReference>
<dbReference type="InterPro" id="IPR013783">
    <property type="entry name" value="Ig-like_fold"/>
</dbReference>
<dbReference type="SUPFAM" id="SSF57184">
    <property type="entry name" value="Growth factor receptor domain"/>
    <property type="match status" value="2"/>
</dbReference>
<keyword evidence="3" id="KW-0677">Repeat</keyword>
<dbReference type="Proteomes" id="UP001159428">
    <property type="component" value="Unassembled WGS sequence"/>
</dbReference>
<dbReference type="InterPro" id="IPR001304">
    <property type="entry name" value="C-type_lectin-like"/>
</dbReference>
<dbReference type="SMART" id="SM01411">
    <property type="entry name" value="Ephrin_rec_like"/>
    <property type="match status" value="2"/>
</dbReference>
<dbReference type="SMART" id="SM00409">
    <property type="entry name" value="IG"/>
    <property type="match status" value="1"/>
</dbReference>
<dbReference type="CDD" id="cd00033">
    <property type="entry name" value="CCP"/>
    <property type="match status" value="2"/>
</dbReference>
<comment type="caution">
    <text evidence="12">The sequence shown here is derived from an EMBL/GenBank/DDBJ whole genome shotgun (WGS) entry which is preliminary data.</text>
</comment>
<keyword evidence="13" id="KW-1185">Reference proteome</keyword>
<dbReference type="Pfam" id="PF14670">
    <property type="entry name" value="FXa_inhibition"/>
    <property type="match status" value="2"/>
</dbReference>
<dbReference type="Gene3D" id="2.10.50.10">
    <property type="entry name" value="Tumor Necrosis Factor Receptor, subunit A, domain 2"/>
    <property type="match status" value="2"/>
</dbReference>
<accession>A0AAU9WIX4</accession>
<evidence type="ECO:0000256" key="1">
    <source>
        <dbReference type="ARBA" id="ARBA00022536"/>
    </source>
</evidence>
<dbReference type="InterPro" id="IPR003599">
    <property type="entry name" value="Ig_sub"/>
</dbReference>
<dbReference type="EMBL" id="CALNXJ010000014">
    <property type="protein sequence ID" value="CAH3113702.1"/>
    <property type="molecule type" value="Genomic_DNA"/>
</dbReference>
<name>A0AAU9WIX4_9CNID</name>
<reference evidence="12 13" key="1">
    <citation type="submission" date="2022-05" db="EMBL/GenBank/DDBJ databases">
        <authorList>
            <consortium name="Genoscope - CEA"/>
            <person name="William W."/>
        </authorList>
    </citation>
    <scope>NUCLEOTIDE SEQUENCE [LARGE SCALE GENOMIC DNA]</scope>
</reference>
<evidence type="ECO:0000313" key="13">
    <source>
        <dbReference type="Proteomes" id="UP001159428"/>
    </source>
</evidence>
<proteinExistence type="predicted"/>
<dbReference type="GO" id="GO:0007165">
    <property type="term" value="P:signal transduction"/>
    <property type="evidence" value="ECO:0007669"/>
    <property type="project" value="TreeGrafter"/>
</dbReference>
<evidence type="ECO:0000259" key="11">
    <source>
        <dbReference type="PROSITE" id="PS50923"/>
    </source>
</evidence>
<evidence type="ECO:0000256" key="4">
    <source>
        <dbReference type="ARBA" id="ARBA00023157"/>
    </source>
</evidence>
<evidence type="ECO:0000259" key="7">
    <source>
        <dbReference type="PROSITE" id="PS50022"/>
    </source>
</evidence>
<evidence type="ECO:0000313" key="12">
    <source>
        <dbReference type="EMBL" id="CAH3113702.1"/>
    </source>
</evidence>
<dbReference type="Pfam" id="PF07645">
    <property type="entry name" value="EGF_CA"/>
    <property type="match status" value="1"/>
</dbReference>
<dbReference type="InterPro" id="IPR026823">
    <property type="entry name" value="cEGF"/>
</dbReference>
<evidence type="ECO:0000259" key="10">
    <source>
        <dbReference type="PROSITE" id="PS50835"/>
    </source>
</evidence>
<dbReference type="SUPFAM" id="SSF48726">
    <property type="entry name" value="Immunoglobulin"/>
    <property type="match status" value="1"/>
</dbReference>
<dbReference type="InterPro" id="IPR018097">
    <property type="entry name" value="EGF_Ca-bd_CS"/>
</dbReference>
<dbReference type="PANTHER" id="PTHR24046">
    <property type="entry name" value="SIGNAL PEPTIDE, CUB AND EGF-LIKE DOMAIN-CONTAINING"/>
    <property type="match status" value="1"/>
</dbReference>
<evidence type="ECO:0000256" key="5">
    <source>
        <dbReference type="PROSITE-ProRule" id="PRU00302"/>
    </source>
</evidence>
<dbReference type="InterPro" id="IPR016187">
    <property type="entry name" value="CTDL_fold"/>
</dbReference>
<gene>
    <name evidence="12" type="ORF">PMEA_00005970</name>
</gene>
<protein>
    <submittedName>
        <fullName evidence="12">Uncharacterized protein</fullName>
    </submittedName>
</protein>
<dbReference type="Pfam" id="PF00754">
    <property type="entry name" value="F5_F8_type_C"/>
    <property type="match status" value="1"/>
</dbReference>